<dbReference type="PANTHER" id="PTHR30249">
    <property type="entry name" value="PUTATIVE SEROTONIN TRANSPORTER"/>
    <property type="match status" value="1"/>
</dbReference>
<feature type="transmembrane region" description="Helical" evidence="5">
    <location>
        <begin position="717"/>
        <end position="735"/>
    </location>
</feature>
<keyword evidence="8" id="KW-1185">Reference proteome</keyword>
<name>A0A9K3LZD5_9STRA</name>
<feature type="transmembrane region" description="Helical" evidence="5">
    <location>
        <begin position="580"/>
        <end position="599"/>
    </location>
</feature>
<feature type="transmembrane region" description="Helical" evidence="5">
    <location>
        <begin position="655"/>
        <end position="677"/>
    </location>
</feature>
<dbReference type="OrthoDB" id="2502820at2759"/>
<dbReference type="PANTHER" id="PTHR30249:SF0">
    <property type="entry name" value="PLASTIDAL GLYCOLATE_GLYCERATE TRANSLOCATOR 1, CHLOROPLASTIC"/>
    <property type="match status" value="1"/>
</dbReference>
<gene>
    <name evidence="7" type="ORF">IV203_019825</name>
    <name evidence="6" type="ORF">IV203_020394</name>
</gene>
<keyword evidence="2 5" id="KW-0812">Transmembrane</keyword>
<evidence type="ECO:0000313" key="8">
    <source>
        <dbReference type="Proteomes" id="UP000693970"/>
    </source>
</evidence>
<comment type="caution">
    <text evidence="7">The sequence shown here is derived from an EMBL/GenBank/DDBJ whole genome shotgun (WGS) entry which is preliminary data.</text>
</comment>
<sequence length="805" mass="86126">MISICFPNLPTSAVQVAEFALASVVWHVEFLEQTLPSNHRLFFTPLFRDRDQLMDLKTFVTCRLNSPGDSIVATGVPPHISILQHMHSLAKNVNDVVPQIQKVAPEVIRGVIDEIEKRAMTAGTVTRDGLEAMINGCLENSALYQLVLTLKNSPTPGIQQEETLTGDEAVTTTSLWGSHIWGGRLHHVPQDFAFPNSCSQIAWQYWMCGDRQKRYPPLRNLSRDDMPSTNMRKRLSDLRYLMQLVEKRVEEQGKWIANPSIEQANEMFELDRSSQQNKKERPLLQKMKTTLPILAAILAALSSCAAVTAPRPRATTTVTKTSAQLTLRGGSIVADDSLRHVVVNEKKAVKKAVAKKATVPTSSGHVEAIVGSLAMVALEQGVKKVFAKYGLKFPTSLGGCIVLFFGLLMMDFVVPGSGKSLYEALGPATALLTKWLPVFFVPGLAMLPLAPSVGSGLEVAKILLITGLGFIYSLFTVAYSVLLLRQAEGKVVAAAPIKKKASPKKKDPSPAPPKAYSDATMALLAKTTIGTGIASVLVKTVLQMGDSSFATPLQSLFFFSATCATYVWGARLPPGITKTIHPLLTSTALTWGLLFWYGVATNSGDFTAMVKSYKTGTLGVSTAGAGDVLLFLLGPSVVSFAVSMYSRRHLLKENFLIVVASMLVSSLGALFGTAAFAKMIQLGGSSSSALMLKLSMLARNVTTALAIPITQILGGDISIAVVVVVLTGIVGAQYGRRLLDMAGIQDPVTRGLAVGSAAQGLGVSSMVPEGDAFPFAAMAMVLTAVAGTVFVSIPQLKDALVSLCS</sequence>
<feature type="transmembrane region" description="Helical" evidence="5">
    <location>
        <begin position="291"/>
        <end position="310"/>
    </location>
</feature>
<evidence type="ECO:0000256" key="1">
    <source>
        <dbReference type="ARBA" id="ARBA00004141"/>
    </source>
</evidence>
<protein>
    <submittedName>
        <fullName evidence="7">LrgB family protein</fullName>
    </submittedName>
</protein>
<proteinExistence type="predicted"/>
<comment type="subcellular location">
    <subcellularLocation>
        <location evidence="1">Membrane</location>
        <topology evidence="1">Multi-pass membrane protein</topology>
    </subcellularLocation>
</comment>
<feature type="transmembrane region" description="Helical" evidence="5">
    <location>
        <begin position="549"/>
        <end position="568"/>
    </location>
</feature>
<evidence type="ECO:0000256" key="3">
    <source>
        <dbReference type="ARBA" id="ARBA00022989"/>
    </source>
</evidence>
<reference evidence="7" key="1">
    <citation type="journal article" date="2021" name="Sci. Rep.">
        <title>Diploid genomic architecture of Nitzschia inconspicua, an elite biomass production diatom.</title>
        <authorList>
            <person name="Oliver A."/>
            <person name="Podell S."/>
            <person name="Pinowska A."/>
            <person name="Traller J.C."/>
            <person name="Smith S.R."/>
            <person name="McClure R."/>
            <person name="Beliaev A."/>
            <person name="Bohutskyi P."/>
            <person name="Hill E.A."/>
            <person name="Rabines A."/>
            <person name="Zheng H."/>
            <person name="Allen L.Z."/>
            <person name="Kuo A."/>
            <person name="Grigoriev I.V."/>
            <person name="Allen A.E."/>
            <person name="Hazlebeck D."/>
            <person name="Allen E.E."/>
        </authorList>
    </citation>
    <scope>NUCLEOTIDE SEQUENCE</scope>
    <source>
        <strain evidence="7">Hildebrandi</strain>
    </source>
</reference>
<accession>A0A9K3LZD5</accession>
<dbReference type="Proteomes" id="UP000693970">
    <property type="component" value="Unassembled WGS sequence"/>
</dbReference>
<dbReference type="GO" id="GO:0016020">
    <property type="term" value="C:membrane"/>
    <property type="evidence" value="ECO:0007669"/>
    <property type="project" value="UniProtKB-SubCell"/>
</dbReference>
<reference evidence="7" key="2">
    <citation type="submission" date="2021-04" db="EMBL/GenBank/DDBJ databases">
        <authorList>
            <person name="Podell S."/>
        </authorList>
    </citation>
    <scope>NUCLEOTIDE SEQUENCE</scope>
    <source>
        <strain evidence="7">Hildebrandi</strain>
    </source>
</reference>
<feature type="transmembrane region" description="Helical" evidence="5">
    <location>
        <begin position="619"/>
        <end position="643"/>
    </location>
</feature>
<feature type="transmembrane region" description="Helical" evidence="5">
    <location>
        <begin position="462"/>
        <end position="482"/>
    </location>
</feature>
<dbReference type="AlphaFoldDB" id="A0A9K3LZD5"/>
<evidence type="ECO:0000256" key="2">
    <source>
        <dbReference type="ARBA" id="ARBA00022692"/>
    </source>
</evidence>
<evidence type="ECO:0000256" key="4">
    <source>
        <dbReference type="ARBA" id="ARBA00023136"/>
    </source>
</evidence>
<evidence type="ECO:0000313" key="7">
    <source>
        <dbReference type="EMBL" id="KAG7371255.1"/>
    </source>
</evidence>
<evidence type="ECO:0000313" key="6">
    <source>
        <dbReference type="EMBL" id="KAG7337570.1"/>
    </source>
</evidence>
<dbReference type="InterPro" id="IPR007300">
    <property type="entry name" value="CidB/LrgB"/>
</dbReference>
<feature type="transmembrane region" description="Helical" evidence="5">
    <location>
        <begin position="772"/>
        <end position="793"/>
    </location>
</feature>
<dbReference type="EMBL" id="JAGRRH010000080">
    <property type="protein sequence ID" value="KAG7337570.1"/>
    <property type="molecule type" value="Genomic_DNA"/>
</dbReference>
<evidence type="ECO:0000256" key="5">
    <source>
        <dbReference type="SAM" id="Phobius"/>
    </source>
</evidence>
<organism evidence="7 8">
    <name type="scientific">Nitzschia inconspicua</name>
    <dbReference type="NCBI Taxonomy" id="303405"/>
    <lineage>
        <taxon>Eukaryota</taxon>
        <taxon>Sar</taxon>
        <taxon>Stramenopiles</taxon>
        <taxon>Ochrophyta</taxon>
        <taxon>Bacillariophyta</taxon>
        <taxon>Bacillariophyceae</taxon>
        <taxon>Bacillariophycidae</taxon>
        <taxon>Bacillariales</taxon>
        <taxon>Bacillariaceae</taxon>
        <taxon>Nitzschia</taxon>
    </lineage>
</organism>
<feature type="transmembrane region" description="Helical" evidence="5">
    <location>
        <begin position="393"/>
        <end position="414"/>
    </location>
</feature>
<keyword evidence="4 5" id="KW-0472">Membrane</keyword>
<feature type="transmembrane region" description="Helical" evidence="5">
    <location>
        <begin position="434"/>
        <end position="450"/>
    </location>
</feature>
<keyword evidence="3 5" id="KW-1133">Transmembrane helix</keyword>
<dbReference type="EMBL" id="JAGRRH010000004">
    <property type="protein sequence ID" value="KAG7371255.1"/>
    <property type="molecule type" value="Genomic_DNA"/>
</dbReference>
<dbReference type="Pfam" id="PF04172">
    <property type="entry name" value="LrgB"/>
    <property type="match status" value="1"/>
</dbReference>